<sequence length="29" mass="3469">MREFIQMIGASFIAYSFALTLFYLLVFYL</sequence>
<evidence type="ECO:0000313" key="4">
    <source>
        <dbReference type="Proteomes" id="UP000254507"/>
    </source>
</evidence>
<evidence type="ECO:0000313" key="3">
    <source>
        <dbReference type="EMBL" id="SUU74766.1"/>
    </source>
</evidence>
<dbReference type="Proteomes" id="UP000254507">
    <property type="component" value="Unassembled WGS sequence"/>
</dbReference>
<evidence type="ECO:0000256" key="1">
    <source>
        <dbReference type="SAM" id="Phobius"/>
    </source>
</evidence>
<accession>A0A380VEX3</accession>
<evidence type="ECO:0000313" key="2">
    <source>
        <dbReference type="EMBL" id="SUU36817.1"/>
    </source>
</evidence>
<keyword evidence="1" id="KW-0812">Transmembrane</keyword>
<keyword evidence="1" id="KW-1133">Transmembrane helix</keyword>
<gene>
    <name evidence="2" type="ORF">NCTC10851_01354</name>
    <name evidence="3" type="ORF">NCTC10851_02397</name>
</gene>
<feature type="transmembrane region" description="Helical" evidence="1">
    <location>
        <begin position="7"/>
        <end position="28"/>
    </location>
</feature>
<name>A0A380VEX3_9PAST</name>
<dbReference type="AlphaFoldDB" id="A0A380VEX3"/>
<proteinExistence type="predicted"/>
<dbReference type="EMBL" id="UFSB01000003">
    <property type="protein sequence ID" value="SUU74766.1"/>
    <property type="molecule type" value="Genomic_DNA"/>
</dbReference>
<protein>
    <submittedName>
        <fullName evidence="2">Uncharacterized protein</fullName>
    </submittedName>
</protein>
<keyword evidence="1" id="KW-0472">Membrane</keyword>
<dbReference type="EMBL" id="UFSB01000001">
    <property type="protein sequence ID" value="SUU36817.1"/>
    <property type="molecule type" value="Genomic_DNA"/>
</dbReference>
<organism evidence="2 4">
    <name type="scientific">Actinobacillus seminis</name>
    <dbReference type="NCBI Taxonomy" id="722"/>
    <lineage>
        <taxon>Bacteria</taxon>
        <taxon>Pseudomonadati</taxon>
        <taxon>Pseudomonadota</taxon>
        <taxon>Gammaproteobacteria</taxon>
        <taxon>Pasteurellales</taxon>
        <taxon>Pasteurellaceae</taxon>
        <taxon>Actinobacillus</taxon>
    </lineage>
</organism>
<reference evidence="2 4" key="1">
    <citation type="submission" date="2018-06" db="EMBL/GenBank/DDBJ databases">
        <authorList>
            <consortium name="Pathogen Informatics"/>
            <person name="Doyle S."/>
        </authorList>
    </citation>
    <scope>NUCLEOTIDE SEQUENCE [LARGE SCALE GENOMIC DNA]</scope>
    <source>
        <strain evidence="2 4">NCTC10851</strain>
    </source>
</reference>